<gene>
    <name evidence="3" type="ORF">PSNMU_V1.4_AUG-EV-PASAV3_0081250</name>
</gene>
<dbReference type="AlphaFoldDB" id="A0A448ZGJ9"/>
<feature type="signal peptide" evidence="2">
    <location>
        <begin position="1"/>
        <end position="27"/>
    </location>
</feature>
<feature type="chain" id="PRO_5019194632" evidence="2">
    <location>
        <begin position="28"/>
        <end position="256"/>
    </location>
</feature>
<evidence type="ECO:0000256" key="1">
    <source>
        <dbReference type="SAM" id="Phobius"/>
    </source>
</evidence>
<keyword evidence="1" id="KW-1133">Transmembrane helix</keyword>
<dbReference type="OrthoDB" id="10540535at2759"/>
<evidence type="ECO:0000313" key="4">
    <source>
        <dbReference type="Proteomes" id="UP000291116"/>
    </source>
</evidence>
<keyword evidence="1" id="KW-0812">Transmembrane</keyword>
<keyword evidence="1" id="KW-0472">Membrane</keyword>
<evidence type="ECO:0000313" key="3">
    <source>
        <dbReference type="EMBL" id="VEU41158.1"/>
    </source>
</evidence>
<proteinExistence type="predicted"/>
<organism evidence="3 4">
    <name type="scientific">Pseudo-nitzschia multistriata</name>
    <dbReference type="NCBI Taxonomy" id="183589"/>
    <lineage>
        <taxon>Eukaryota</taxon>
        <taxon>Sar</taxon>
        <taxon>Stramenopiles</taxon>
        <taxon>Ochrophyta</taxon>
        <taxon>Bacillariophyta</taxon>
        <taxon>Bacillariophyceae</taxon>
        <taxon>Bacillariophycidae</taxon>
        <taxon>Bacillariales</taxon>
        <taxon>Bacillariaceae</taxon>
        <taxon>Pseudo-nitzschia</taxon>
    </lineage>
</organism>
<sequence length="256" mass="29394">MQATMASYSSALALLLVLSNASFFANALDIEFDRIQCDETLSAYSSFSEIEVTCNDGKDSRCSFGNDVNIKGMLHYHNLYPYLTNNTGYASANLRLLSVEYNLFDLFPVDFCGDWAVPYNSTYGHDCPDWDSYYAFDIDYKLPWDDDDITTWFATGWQGVSNLAIYSNQTVDSELITYCTMHWHTYVTPSEDEDFRTLPSAAVTGIALASFLVALFCCCCYVNCCRRRQKHVTDRDYYDDEVSRKSRYERYEEHAC</sequence>
<protein>
    <submittedName>
        <fullName evidence="3">Uncharacterized protein</fullName>
    </submittedName>
</protein>
<dbReference type="EMBL" id="CAACVS010000335">
    <property type="protein sequence ID" value="VEU41158.1"/>
    <property type="molecule type" value="Genomic_DNA"/>
</dbReference>
<dbReference type="Proteomes" id="UP000291116">
    <property type="component" value="Unassembled WGS sequence"/>
</dbReference>
<name>A0A448ZGJ9_9STRA</name>
<reference evidence="3 4" key="1">
    <citation type="submission" date="2019-01" db="EMBL/GenBank/DDBJ databases">
        <authorList>
            <person name="Ferrante I. M."/>
        </authorList>
    </citation>
    <scope>NUCLEOTIDE SEQUENCE [LARGE SCALE GENOMIC DNA]</scope>
    <source>
        <strain evidence="3 4">B856</strain>
    </source>
</reference>
<evidence type="ECO:0000256" key="2">
    <source>
        <dbReference type="SAM" id="SignalP"/>
    </source>
</evidence>
<feature type="transmembrane region" description="Helical" evidence="1">
    <location>
        <begin position="201"/>
        <end position="222"/>
    </location>
</feature>
<accession>A0A448ZGJ9</accession>
<keyword evidence="2" id="KW-0732">Signal</keyword>
<keyword evidence="4" id="KW-1185">Reference proteome</keyword>